<dbReference type="AlphaFoldDB" id="B8HRJ4"/>
<sequence length="99" mass="10030">MEALLLGLEPVTAVAIGVGALILVPVAGAIDAATGSNLSKSTRDAAKTGLVWAFEAFDQTQQALAEASESFQDLVAEAKAERNAQNESASGSPDVTVVS</sequence>
<evidence type="ECO:0000313" key="3">
    <source>
        <dbReference type="EMBL" id="ACL45861.1"/>
    </source>
</evidence>
<proteinExistence type="predicted"/>
<name>B8HRJ4_CYAP4</name>
<protein>
    <recommendedName>
        <fullName evidence="4">DUF5132 domain-containing protein</fullName>
    </recommendedName>
</protein>
<dbReference type="HOGENOM" id="CLU_168953_0_0_3"/>
<gene>
    <name evidence="3" type="ordered locus">Cyan7425_3540</name>
</gene>
<dbReference type="EMBL" id="CP001344">
    <property type="protein sequence ID" value="ACL45861.1"/>
    <property type="molecule type" value="Genomic_DNA"/>
</dbReference>
<evidence type="ECO:0000256" key="1">
    <source>
        <dbReference type="SAM" id="MobiDB-lite"/>
    </source>
</evidence>
<keyword evidence="2" id="KW-0812">Transmembrane</keyword>
<reference evidence="3" key="1">
    <citation type="submission" date="2009-01" db="EMBL/GenBank/DDBJ databases">
        <title>Complete sequence of chromosome Cyanothece sp. PCC 7425.</title>
        <authorList>
            <consortium name="US DOE Joint Genome Institute"/>
            <person name="Lucas S."/>
            <person name="Copeland A."/>
            <person name="Lapidus A."/>
            <person name="Glavina del Rio T."/>
            <person name="Dalin E."/>
            <person name="Tice H."/>
            <person name="Bruce D."/>
            <person name="Goodwin L."/>
            <person name="Pitluck S."/>
            <person name="Sims D."/>
            <person name="Meineke L."/>
            <person name="Brettin T."/>
            <person name="Detter J.C."/>
            <person name="Han C."/>
            <person name="Larimer F."/>
            <person name="Land M."/>
            <person name="Hauser L."/>
            <person name="Kyrpides N."/>
            <person name="Ovchinnikova G."/>
            <person name="Liberton M."/>
            <person name="Stoeckel J."/>
            <person name="Banerjee A."/>
            <person name="Singh A."/>
            <person name="Page L."/>
            <person name="Sato H."/>
            <person name="Zhao L."/>
            <person name="Sherman L."/>
            <person name="Pakrasi H."/>
            <person name="Richardson P."/>
        </authorList>
    </citation>
    <scope>NUCLEOTIDE SEQUENCE</scope>
    <source>
        <strain evidence="3">PCC 7425</strain>
    </source>
</reference>
<keyword evidence="2" id="KW-1133">Transmembrane helix</keyword>
<organism evidence="3">
    <name type="scientific">Cyanothece sp. (strain PCC 7425 / ATCC 29141)</name>
    <dbReference type="NCBI Taxonomy" id="395961"/>
    <lineage>
        <taxon>Bacteria</taxon>
        <taxon>Bacillati</taxon>
        <taxon>Cyanobacteriota</taxon>
        <taxon>Cyanophyceae</taxon>
        <taxon>Gomontiellales</taxon>
        <taxon>Cyanothecaceae</taxon>
        <taxon>Cyanothece</taxon>
    </lineage>
</organism>
<dbReference type="KEGG" id="cyn:Cyan7425_3540"/>
<evidence type="ECO:0008006" key="4">
    <source>
        <dbReference type="Google" id="ProtNLM"/>
    </source>
</evidence>
<feature type="transmembrane region" description="Helical" evidence="2">
    <location>
        <begin position="12"/>
        <end position="33"/>
    </location>
</feature>
<evidence type="ECO:0000256" key="2">
    <source>
        <dbReference type="SAM" id="Phobius"/>
    </source>
</evidence>
<feature type="compositionally biased region" description="Polar residues" evidence="1">
    <location>
        <begin position="85"/>
        <end position="99"/>
    </location>
</feature>
<accession>B8HRJ4</accession>
<keyword evidence="2" id="KW-0472">Membrane</keyword>
<feature type="region of interest" description="Disordered" evidence="1">
    <location>
        <begin position="78"/>
        <end position="99"/>
    </location>
</feature>